<dbReference type="PANTHER" id="PTHR30485">
    <property type="entry name" value="NI/FE-HYDROGENASE 1 B-TYPE CYTOCHROME SUBUNIT"/>
    <property type="match status" value="1"/>
</dbReference>
<evidence type="ECO:0000256" key="3">
    <source>
        <dbReference type="ARBA" id="ARBA00022692"/>
    </source>
</evidence>
<dbReference type="GO" id="GO:0022904">
    <property type="term" value="P:respiratory electron transport chain"/>
    <property type="evidence" value="ECO:0007669"/>
    <property type="project" value="InterPro"/>
</dbReference>
<keyword evidence="3 6" id="KW-0812">Transmembrane</keyword>
<dbReference type="Gene3D" id="1.20.950.20">
    <property type="entry name" value="Transmembrane di-heme cytochromes, Chain C"/>
    <property type="match status" value="1"/>
</dbReference>
<dbReference type="OrthoDB" id="196472at2"/>
<evidence type="ECO:0000256" key="1">
    <source>
        <dbReference type="ARBA" id="ARBA00004651"/>
    </source>
</evidence>
<organism evidence="8 9">
    <name type="scientific">Sphaerotilus hippei</name>
    <dbReference type="NCBI Taxonomy" id="744406"/>
    <lineage>
        <taxon>Bacteria</taxon>
        <taxon>Pseudomonadati</taxon>
        <taxon>Pseudomonadota</taxon>
        <taxon>Betaproteobacteria</taxon>
        <taxon>Burkholderiales</taxon>
        <taxon>Sphaerotilaceae</taxon>
        <taxon>Sphaerotilus</taxon>
    </lineage>
</organism>
<dbReference type="RefSeq" id="WP_110399007.1">
    <property type="nucleotide sequence ID" value="NZ_QJJS01000001.1"/>
</dbReference>
<dbReference type="AlphaFoldDB" id="A0A318H642"/>
<name>A0A318H642_9BURK</name>
<dbReference type="EMBL" id="QJJS01000001">
    <property type="protein sequence ID" value="PXW99437.1"/>
    <property type="molecule type" value="Genomic_DNA"/>
</dbReference>
<dbReference type="GO" id="GO:0020037">
    <property type="term" value="F:heme binding"/>
    <property type="evidence" value="ECO:0007669"/>
    <property type="project" value="TreeGrafter"/>
</dbReference>
<evidence type="ECO:0000256" key="4">
    <source>
        <dbReference type="ARBA" id="ARBA00022989"/>
    </source>
</evidence>
<comment type="subcellular location">
    <subcellularLocation>
        <location evidence="1">Cell membrane</location>
        <topology evidence="1">Multi-pass membrane protein</topology>
    </subcellularLocation>
</comment>
<proteinExistence type="predicted"/>
<keyword evidence="5 6" id="KW-0472">Membrane</keyword>
<accession>A0A318H642</accession>
<dbReference type="PANTHER" id="PTHR30485:SF2">
    <property type="entry name" value="BLL0597 PROTEIN"/>
    <property type="match status" value="1"/>
</dbReference>
<keyword evidence="4 6" id="KW-1133">Transmembrane helix</keyword>
<dbReference type="Pfam" id="PF01292">
    <property type="entry name" value="Ni_hydr_CYTB"/>
    <property type="match status" value="1"/>
</dbReference>
<evidence type="ECO:0000259" key="7">
    <source>
        <dbReference type="Pfam" id="PF01292"/>
    </source>
</evidence>
<evidence type="ECO:0000313" key="8">
    <source>
        <dbReference type="EMBL" id="PXW99437.1"/>
    </source>
</evidence>
<feature type="transmembrane region" description="Helical" evidence="6">
    <location>
        <begin position="140"/>
        <end position="161"/>
    </location>
</feature>
<dbReference type="GO" id="GO:0005886">
    <property type="term" value="C:plasma membrane"/>
    <property type="evidence" value="ECO:0007669"/>
    <property type="project" value="UniProtKB-SubCell"/>
</dbReference>
<keyword evidence="9" id="KW-1185">Reference proteome</keyword>
<gene>
    <name evidence="8" type="ORF">C7444_101267</name>
</gene>
<evidence type="ECO:0000256" key="2">
    <source>
        <dbReference type="ARBA" id="ARBA00022475"/>
    </source>
</evidence>
<feature type="transmembrane region" description="Helical" evidence="6">
    <location>
        <begin position="100"/>
        <end position="120"/>
    </location>
</feature>
<evidence type="ECO:0000313" key="9">
    <source>
        <dbReference type="Proteomes" id="UP000247811"/>
    </source>
</evidence>
<evidence type="ECO:0000256" key="6">
    <source>
        <dbReference type="SAM" id="Phobius"/>
    </source>
</evidence>
<dbReference type="InterPro" id="IPR051542">
    <property type="entry name" value="Hydrogenase_cytochrome"/>
</dbReference>
<feature type="transmembrane region" description="Helical" evidence="6">
    <location>
        <begin position="41"/>
        <end position="62"/>
    </location>
</feature>
<comment type="caution">
    <text evidence="8">The sequence shown here is derived from an EMBL/GenBank/DDBJ whole genome shotgun (WGS) entry which is preliminary data.</text>
</comment>
<keyword evidence="2" id="KW-1003">Cell membrane</keyword>
<dbReference type="SUPFAM" id="SSF81342">
    <property type="entry name" value="Transmembrane di-heme cytochromes"/>
    <property type="match status" value="1"/>
</dbReference>
<dbReference type="GO" id="GO:0009055">
    <property type="term" value="F:electron transfer activity"/>
    <property type="evidence" value="ECO:0007669"/>
    <property type="project" value="InterPro"/>
</dbReference>
<feature type="domain" description="Cytochrome b561 bacterial/Ni-hydrogenase" evidence="7">
    <location>
        <begin position="12"/>
        <end position="173"/>
    </location>
</feature>
<sequence length="180" mass="20027">MNSTLPAGPVRVWDRFVRVFHWSLVTCVVLNYFVIDDGEAVHQWLGYTASALVAARIVWGFIGSRHARFRDFFPTPARLIRHVRQLLAGEHEVHVGHNPLGALMMLALIAVVLALGLSGFLQTTDRFWGEEWLQELHELLASTLIALAGLHAAAALVMGRLEGVNLVRAMITGVKDRTTR</sequence>
<feature type="transmembrane region" description="Helical" evidence="6">
    <location>
        <begin position="16"/>
        <end position="35"/>
    </location>
</feature>
<protein>
    <submittedName>
        <fullName evidence="8">Cytochrome b</fullName>
    </submittedName>
</protein>
<dbReference type="Proteomes" id="UP000247811">
    <property type="component" value="Unassembled WGS sequence"/>
</dbReference>
<dbReference type="InterPro" id="IPR016174">
    <property type="entry name" value="Di-haem_cyt_TM"/>
</dbReference>
<dbReference type="InterPro" id="IPR011577">
    <property type="entry name" value="Cyt_b561_bac/Ni-Hgenase"/>
</dbReference>
<evidence type="ECO:0000256" key="5">
    <source>
        <dbReference type="ARBA" id="ARBA00023136"/>
    </source>
</evidence>
<reference evidence="8 9" key="1">
    <citation type="submission" date="2018-05" db="EMBL/GenBank/DDBJ databases">
        <title>Genomic Encyclopedia of Type Strains, Phase IV (KMG-IV): sequencing the most valuable type-strain genomes for metagenomic binning, comparative biology and taxonomic classification.</title>
        <authorList>
            <person name="Goeker M."/>
        </authorList>
    </citation>
    <scope>NUCLEOTIDE SEQUENCE [LARGE SCALE GENOMIC DNA]</scope>
    <source>
        <strain evidence="8 9">DSM 566</strain>
    </source>
</reference>